<sequence>MGSPPPAGSEKVVLKFRSVNNIVIAPASTESDNKSGNVVTGTNHTNRGDLCIVIPGKGQRKDLTLKQPLEFSLIRTGSRILLLGERNESFALGKRFAVAKLTVILSPRAKLRPRLLVTSGRLFPSPEIQVSTGKDLLIPCGQLGSKLPTFAELLSVLRLIIEDIYQIRLYPLQDSATLNIPLDMYGYLELIDRAAFFMQGLSFTGLLSACAKEQENGCAKVDDRPKQSSNDVQASIRESLGKAF</sequence>
<reference evidence="1 2" key="1">
    <citation type="journal article" date="2022" name="Nat. Genet.">
        <title>Improved pea reference genome and pan-genome highlight genomic features and evolutionary characteristics.</title>
        <authorList>
            <person name="Yang T."/>
            <person name="Liu R."/>
            <person name="Luo Y."/>
            <person name="Hu S."/>
            <person name="Wang D."/>
            <person name="Wang C."/>
            <person name="Pandey M.K."/>
            <person name="Ge S."/>
            <person name="Xu Q."/>
            <person name="Li N."/>
            <person name="Li G."/>
            <person name="Huang Y."/>
            <person name="Saxena R.K."/>
            <person name="Ji Y."/>
            <person name="Li M."/>
            <person name="Yan X."/>
            <person name="He Y."/>
            <person name="Liu Y."/>
            <person name="Wang X."/>
            <person name="Xiang C."/>
            <person name="Varshney R.K."/>
            <person name="Ding H."/>
            <person name="Gao S."/>
            <person name="Zong X."/>
        </authorList>
    </citation>
    <scope>NUCLEOTIDE SEQUENCE [LARGE SCALE GENOMIC DNA]</scope>
    <source>
        <strain evidence="1 2">cv. Zhongwan 6</strain>
    </source>
</reference>
<dbReference type="Proteomes" id="UP001058974">
    <property type="component" value="Chromosome 4"/>
</dbReference>
<keyword evidence="2" id="KW-1185">Reference proteome</keyword>
<accession>A0A9D4XHN9</accession>
<organism evidence="1 2">
    <name type="scientific">Pisum sativum</name>
    <name type="common">Garden pea</name>
    <name type="synonym">Lathyrus oleraceus</name>
    <dbReference type="NCBI Taxonomy" id="3888"/>
    <lineage>
        <taxon>Eukaryota</taxon>
        <taxon>Viridiplantae</taxon>
        <taxon>Streptophyta</taxon>
        <taxon>Embryophyta</taxon>
        <taxon>Tracheophyta</taxon>
        <taxon>Spermatophyta</taxon>
        <taxon>Magnoliopsida</taxon>
        <taxon>eudicotyledons</taxon>
        <taxon>Gunneridae</taxon>
        <taxon>Pentapetalae</taxon>
        <taxon>rosids</taxon>
        <taxon>fabids</taxon>
        <taxon>Fabales</taxon>
        <taxon>Fabaceae</taxon>
        <taxon>Papilionoideae</taxon>
        <taxon>50 kb inversion clade</taxon>
        <taxon>NPAAA clade</taxon>
        <taxon>Hologalegina</taxon>
        <taxon>IRL clade</taxon>
        <taxon>Fabeae</taxon>
        <taxon>Lathyrus</taxon>
    </lineage>
</organism>
<name>A0A9D4XHN9_PEA</name>
<evidence type="ECO:0000313" key="2">
    <source>
        <dbReference type="Proteomes" id="UP001058974"/>
    </source>
</evidence>
<comment type="caution">
    <text evidence="1">The sequence shown here is derived from an EMBL/GenBank/DDBJ whole genome shotgun (WGS) entry which is preliminary data.</text>
</comment>
<evidence type="ECO:0000313" key="1">
    <source>
        <dbReference type="EMBL" id="KAI5420312.1"/>
    </source>
</evidence>
<proteinExistence type="predicted"/>
<protein>
    <submittedName>
        <fullName evidence="1">Uncharacterized protein</fullName>
    </submittedName>
</protein>
<dbReference type="EMBL" id="JAMSHJ010000004">
    <property type="protein sequence ID" value="KAI5420312.1"/>
    <property type="molecule type" value="Genomic_DNA"/>
</dbReference>
<gene>
    <name evidence="1" type="ORF">KIW84_044191</name>
</gene>
<dbReference type="AlphaFoldDB" id="A0A9D4XHN9"/>
<dbReference type="Gramene" id="Psat04G0419100-T1">
    <property type="protein sequence ID" value="KAI5420312.1"/>
    <property type="gene ID" value="KIW84_044191"/>
</dbReference>